<dbReference type="Proteomes" id="UP000015106">
    <property type="component" value="Chromosome 3"/>
</dbReference>
<accession>A0A8R7U047</accession>
<sequence length="203" mass="22860">MVSFNPKSAAELEELIKAHGEKSDVTIHVPKKIAILLEGKQMLDLLEDKMETNGWVVSRYDKLKKVVHIHNALLKTDGLLSEATSLTDTAKIKPARYARHHVGSPVRVGKFSPTGRHHRRRTRRRHKLPRIMPAKIAGDLVDTGNVLQRFPLLQVQHLGRSVAAAGMGLLRQKEDMSVLHAQLLKVEEELGDVWVSEFKPDEL</sequence>
<proteinExistence type="predicted"/>
<evidence type="ECO:0000313" key="1">
    <source>
        <dbReference type="EnsemblPlants" id="TuG1812G0300004038.01.T01"/>
    </source>
</evidence>
<reference evidence="2" key="1">
    <citation type="journal article" date="2013" name="Nature">
        <title>Draft genome of the wheat A-genome progenitor Triticum urartu.</title>
        <authorList>
            <person name="Ling H.Q."/>
            <person name="Zhao S."/>
            <person name="Liu D."/>
            <person name="Wang J."/>
            <person name="Sun H."/>
            <person name="Zhang C."/>
            <person name="Fan H."/>
            <person name="Li D."/>
            <person name="Dong L."/>
            <person name="Tao Y."/>
            <person name="Gao C."/>
            <person name="Wu H."/>
            <person name="Li Y."/>
            <person name="Cui Y."/>
            <person name="Guo X."/>
            <person name="Zheng S."/>
            <person name="Wang B."/>
            <person name="Yu K."/>
            <person name="Liang Q."/>
            <person name="Yang W."/>
            <person name="Lou X."/>
            <person name="Chen J."/>
            <person name="Feng M."/>
            <person name="Jian J."/>
            <person name="Zhang X."/>
            <person name="Luo G."/>
            <person name="Jiang Y."/>
            <person name="Liu J."/>
            <person name="Wang Z."/>
            <person name="Sha Y."/>
            <person name="Zhang B."/>
            <person name="Wu H."/>
            <person name="Tang D."/>
            <person name="Shen Q."/>
            <person name="Xue P."/>
            <person name="Zou S."/>
            <person name="Wang X."/>
            <person name="Liu X."/>
            <person name="Wang F."/>
            <person name="Yang Y."/>
            <person name="An X."/>
            <person name="Dong Z."/>
            <person name="Zhang K."/>
            <person name="Zhang X."/>
            <person name="Luo M.C."/>
            <person name="Dvorak J."/>
            <person name="Tong Y."/>
            <person name="Wang J."/>
            <person name="Yang H."/>
            <person name="Li Z."/>
            <person name="Wang D."/>
            <person name="Zhang A."/>
            <person name="Wang J."/>
        </authorList>
    </citation>
    <scope>NUCLEOTIDE SEQUENCE</scope>
    <source>
        <strain evidence="2">cv. G1812</strain>
    </source>
</reference>
<protein>
    <submittedName>
        <fullName evidence="1">Uncharacterized protein</fullName>
    </submittedName>
</protein>
<dbReference type="AlphaFoldDB" id="A0A8R7U047"/>
<dbReference type="EnsemblPlants" id="TuG1812G0300004038.01.T01">
    <property type="protein sequence ID" value="TuG1812G0300004038.01.T01"/>
    <property type="gene ID" value="TuG1812G0300004038.01"/>
</dbReference>
<dbReference type="Gramene" id="TuG1812G0300004038.01.T01">
    <property type="protein sequence ID" value="TuG1812G0300004038.01.T01"/>
    <property type="gene ID" value="TuG1812G0300004038.01"/>
</dbReference>
<organism evidence="1 2">
    <name type="scientific">Triticum urartu</name>
    <name type="common">Red wild einkorn</name>
    <name type="synonym">Crithodium urartu</name>
    <dbReference type="NCBI Taxonomy" id="4572"/>
    <lineage>
        <taxon>Eukaryota</taxon>
        <taxon>Viridiplantae</taxon>
        <taxon>Streptophyta</taxon>
        <taxon>Embryophyta</taxon>
        <taxon>Tracheophyta</taxon>
        <taxon>Spermatophyta</taxon>
        <taxon>Magnoliopsida</taxon>
        <taxon>Liliopsida</taxon>
        <taxon>Poales</taxon>
        <taxon>Poaceae</taxon>
        <taxon>BOP clade</taxon>
        <taxon>Pooideae</taxon>
        <taxon>Triticodae</taxon>
        <taxon>Triticeae</taxon>
        <taxon>Triticinae</taxon>
        <taxon>Triticum</taxon>
    </lineage>
</organism>
<keyword evidence="2" id="KW-1185">Reference proteome</keyword>
<name>A0A8R7U047_TRIUA</name>
<reference evidence="1" key="2">
    <citation type="submission" date="2018-03" db="EMBL/GenBank/DDBJ databases">
        <title>The Triticum urartu genome reveals the dynamic nature of wheat genome evolution.</title>
        <authorList>
            <person name="Ling H."/>
            <person name="Ma B."/>
            <person name="Shi X."/>
            <person name="Liu H."/>
            <person name="Dong L."/>
            <person name="Sun H."/>
            <person name="Cao Y."/>
            <person name="Gao Q."/>
            <person name="Zheng S."/>
            <person name="Li Y."/>
            <person name="Yu Y."/>
            <person name="Du H."/>
            <person name="Qi M."/>
            <person name="Li Y."/>
            <person name="Yu H."/>
            <person name="Cui Y."/>
            <person name="Wang N."/>
            <person name="Chen C."/>
            <person name="Wu H."/>
            <person name="Zhao Y."/>
            <person name="Zhang J."/>
            <person name="Li Y."/>
            <person name="Zhou W."/>
            <person name="Zhang B."/>
            <person name="Hu W."/>
            <person name="Eijk M."/>
            <person name="Tang J."/>
            <person name="Witsenboer H."/>
            <person name="Zhao S."/>
            <person name="Li Z."/>
            <person name="Zhang A."/>
            <person name="Wang D."/>
            <person name="Liang C."/>
        </authorList>
    </citation>
    <scope>NUCLEOTIDE SEQUENCE [LARGE SCALE GENOMIC DNA]</scope>
    <source>
        <strain evidence="1">cv. G1812</strain>
    </source>
</reference>
<reference evidence="1" key="3">
    <citation type="submission" date="2022-06" db="UniProtKB">
        <authorList>
            <consortium name="EnsemblPlants"/>
        </authorList>
    </citation>
    <scope>IDENTIFICATION</scope>
</reference>
<evidence type="ECO:0000313" key="2">
    <source>
        <dbReference type="Proteomes" id="UP000015106"/>
    </source>
</evidence>